<protein>
    <recommendedName>
        <fullName evidence="5">Ap4A phosphorylase II</fullName>
    </recommendedName>
</protein>
<dbReference type="SUPFAM" id="SSF54197">
    <property type="entry name" value="HIT-like"/>
    <property type="match status" value="1"/>
</dbReference>
<dbReference type="Pfam" id="PF09830">
    <property type="entry name" value="ATP_transf"/>
    <property type="match status" value="1"/>
</dbReference>
<evidence type="ECO:0000259" key="2">
    <source>
        <dbReference type="Pfam" id="PF19327"/>
    </source>
</evidence>
<dbReference type="Proteomes" id="UP001309876">
    <property type="component" value="Unassembled WGS sequence"/>
</dbReference>
<dbReference type="InterPro" id="IPR019200">
    <property type="entry name" value="ATP_adenylylTrfase_C"/>
</dbReference>
<proteinExistence type="predicted"/>
<dbReference type="AlphaFoldDB" id="A0AAN7YJ30"/>
<reference evidence="3 4" key="1">
    <citation type="submission" date="2023-08" db="EMBL/GenBank/DDBJ databases">
        <title>Black Yeasts Isolated from many extreme environments.</title>
        <authorList>
            <person name="Coleine C."/>
            <person name="Stajich J.E."/>
            <person name="Selbmann L."/>
        </authorList>
    </citation>
    <scope>NUCLEOTIDE SEQUENCE [LARGE SCALE GENOMIC DNA]</scope>
    <source>
        <strain evidence="3 4">CCFEE 5910</strain>
    </source>
</reference>
<dbReference type="EMBL" id="JAVRRJ010000002">
    <property type="protein sequence ID" value="KAK5088349.1"/>
    <property type="molecule type" value="Genomic_DNA"/>
</dbReference>
<dbReference type="GO" id="GO:0003877">
    <property type="term" value="F:ATP:ADP adenylyltransferase activity"/>
    <property type="evidence" value="ECO:0007669"/>
    <property type="project" value="InterPro"/>
</dbReference>
<dbReference type="GO" id="GO:0005524">
    <property type="term" value="F:ATP binding"/>
    <property type="evidence" value="ECO:0007669"/>
    <property type="project" value="InterPro"/>
</dbReference>
<comment type="caution">
    <text evidence="3">The sequence shown here is derived from an EMBL/GenBank/DDBJ whole genome shotgun (WGS) entry which is preliminary data.</text>
</comment>
<gene>
    <name evidence="3" type="ORF">LTR05_002567</name>
</gene>
<dbReference type="PANTHER" id="PTHR38420:SF1">
    <property type="entry name" value="PUTATIVE (AFU_ORTHOLOGUE AFUA_5G14690)-RELATED"/>
    <property type="match status" value="1"/>
</dbReference>
<feature type="domain" description="ATP adenylyltransferase C-terminal" evidence="1">
    <location>
        <begin position="174"/>
        <end position="275"/>
    </location>
</feature>
<name>A0AAN7YJ30_9EURO</name>
<dbReference type="GO" id="GO:0009117">
    <property type="term" value="P:nucleotide metabolic process"/>
    <property type="evidence" value="ECO:0007669"/>
    <property type="project" value="InterPro"/>
</dbReference>
<keyword evidence="4" id="KW-1185">Reference proteome</keyword>
<dbReference type="Gene3D" id="3.30.428.70">
    <property type="match status" value="1"/>
</dbReference>
<evidence type="ECO:0000259" key="1">
    <source>
        <dbReference type="Pfam" id="PF09830"/>
    </source>
</evidence>
<sequence>MISRGESESSLETRALTQFDSLVEKGEVFWEPTEEIRCEQEPFDVYFRISPITNAKPYNPNDKSRKPGFLDDDPEFTLCKVAPNHKLILNKYCWLRPQLILHTLDFQSQKDMLTQADFHAANEVLKQLGDRYMIIFNGGPDAGSSVAHKHLQVFPRPERRTVVEDLLENPELMLPFRYELAKLDDNTKTEDIYNHYKSMCNKLAIVNGTPQSLVLVKEWLIVLPRTCATIKGEIEGALMQGGANAMIGMLWLKTPEQFENWKKYGPMKVLTEFGVTTKTD</sequence>
<evidence type="ECO:0000313" key="4">
    <source>
        <dbReference type="Proteomes" id="UP001309876"/>
    </source>
</evidence>
<feature type="domain" description="Ap4A phosphorylase 1/2 N-terminal" evidence="2">
    <location>
        <begin position="64"/>
        <end position="159"/>
    </location>
</feature>
<dbReference type="Pfam" id="PF19327">
    <property type="entry name" value="Ap4A_phos_N"/>
    <property type="match status" value="1"/>
</dbReference>
<dbReference type="InterPro" id="IPR043171">
    <property type="entry name" value="Ap4A_phos1/2-like"/>
</dbReference>
<accession>A0AAN7YJ30</accession>
<evidence type="ECO:0008006" key="5">
    <source>
        <dbReference type="Google" id="ProtNLM"/>
    </source>
</evidence>
<evidence type="ECO:0000313" key="3">
    <source>
        <dbReference type="EMBL" id="KAK5088349.1"/>
    </source>
</evidence>
<dbReference type="InterPro" id="IPR036265">
    <property type="entry name" value="HIT-like_sf"/>
</dbReference>
<dbReference type="PANTHER" id="PTHR38420">
    <property type="entry name" value="AP-4-A PHOSPHORYLASE II"/>
    <property type="match status" value="1"/>
</dbReference>
<dbReference type="InterPro" id="IPR009163">
    <property type="entry name" value="Ap4A_phos1/2"/>
</dbReference>
<organism evidence="3 4">
    <name type="scientific">Lithohypha guttulata</name>
    <dbReference type="NCBI Taxonomy" id="1690604"/>
    <lineage>
        <taxon>Eukaryota</taxon>
        <taxon>Fungi</taxon>
        <taxon>Dikarya</taxon>
        <taxon>Ascomycota</taxon>
        <taxon>Pezizomycotina</taxon>
        <taxon>Eurotiomycetes</taxon>
        <taxon>Chaetothyriomycetidae</taxon>
        <taxon>Chaetothyriales</taxon>
        <taxon>Trichomeriaceae</taxon>
        <taxon>Lithohypha</taxon>
    </lineage>
</organism>
<dbReference type="InterPro" id="IPR045759">
    <property type="entry name" value="Ap4A_phos1/2_N"/>
</dbReference>